<evidence type="ECO:0000256" key="2">
    <source>
        <dbReference type="ARBA" id="ARBA00022748"/>
    </source>
</evidence>
<dbReference type="GO" id="GO:0030313">
    <property type="term" value="C:cell envelope"/>
    <property type="evidence" value="ECO:0007669"/>
    <property type="project" value="UniProtKB-SubCell"/>
</dbReference>
<dbReference type="AlphaFoldDB" id="A0A1F8F8C5"/>
<evidence type="ECO:0000256" key="3">
    <source>
        <dbReference type="ARBA" id="ARBA00023157"/>
    </source>
</evidence>
<dbReference type="InterPro" id="IPR013766">
    <property type="entry name" value="Thioredoxin_domain"/>
</dbReference>
<dbReference type="InterPro" id="IPR000866">
    <property type="entry name" value="AhpC/TSA"/>
</dbReference>
<reference evidence="6 7" key="1">
    <citation type="journal article" date="2016" name="Nat. Commun.">
        <title>Thousands of microbial genomes shed light on interconnected biogeochemical processes in an aquifer system.</title>
        <authorList>
            <person name="Anantharaman K."/>
            <person name="Brown C.T."/>
            <person name="Hug L.A."/>
            <person name="Sharon I."/>
            <person name="Castelle C.J."/>
            <person name="Probst A.J."/>
            <person name="Thomas B.C."/>
            <person name="Singh A."/>
            <person name="Wilkins M.J."/>
            <person name="Karaoz U."/>
            <person name="Brodie E.L."/>
            <person name="Williams K.H."/>
            <person name="Hubbard S.S."/>
            <person name="Banfield J.F."/>
        </authorList>
    </citation>
    <scope>NUCLEOTIDE SEQUENCE [LARGE SCALE GENOMIC DNA]</scope>
</reference>
<dbReference type="Pfam" id="PF00578">
    <property type="entry name" value="AhpC-TSA"/>
    <property type="match status" value="1"/>
</dbReference>
<dbReference type="GO" id="GO:0016209">
    <property type="term" value="F:antioxidant activity"/>
    <property type="evidence" value="ECO:0007669"/>
    <property type="project" value="InterPro"/>
</dbReference>
<dbReference type="EMBL" id="MGJP01000036">
    <property type="protein sequence ID" value="OGN09414.1"/>
    <property type="molecule type" value="Genomic_DNA"/>
</dbReference>
<dbReference type="GO" id="GO:0016491">
    <property type="term" value="F:oxidoreductase activity"/>
    <property type="evidence" value="ECO:0007669"/>
    <property type="project" value="InterPro"/>
</dbReference>
<evidence type="ECO:0000256" key="1">
    <source>
        <dbReference type="ARBA" id="ARBA00004196"/>
    </source>
</evidence>
<name>A0A1F8F8C5_9BACT</name>
<dbReference type="InterPro" id="IPR036249">
    <property type="entry name" value="Thioredoxin-like_sf"/>
</dbReference>
<evidence type="ECO:0000313" key="7">
    <source>
        <dbReference type="Proteomes" id="UP000177167"/>
    </source>
</evidence>
<dbReference type="GO" id="GO:0017004">
    <property type="term" value="P:cytochrome complex assembly"/>
    <property type="evidence" value="ECO:0007669"/>
    <property type="project" value="UniProtKB-KW"/>
</dbReference>
<protein>
    <recommendedName>
        <fullName evidence="5">Thioredoxin domain-containing protein</fullName>
    </recommendedName>
</protein>
<dbReference type="InterPro" id="IPR050553">
    <property type="entry name" value="Thioredoxin_ResA/DsbE_sf"/>
</dbReference>
<dbReference type="Proteomes" id="UP000177167">
    <property type="component" value="Unassembled WGS sequence"/>
</dbReference>
<proteinExistence type="predicted"/>
<dbReference type="PANTHER" id="PTHR42852">
    <property type="entry name" value="THIOL:DISULFIDE INTERCHANGE PROTEIN DSBE"/>
    <property type="match status" value="1"/>
</dbReference>
<comment type="caution">
    <text evidence="6">The sequence shown here is derived from an EMBL/GenBank/DDBJ whole genome shotgun (WGS) entry which is preliminary data.</text>
</comment>
<evidence type="ECO:0000256" key="4">
    <source>
        <dbReference type="ARBA" id="ARBA00023284"/>
    </source>
</evidence>
<organism evidence="6 7">
    <name type="scientific">Candidatus Yanofskybacteria bacterium RIFCSPHIGHO2_02_FULL_41_11</name>
    <dbReference type="NCBI Taxonomy" id="1802675"/>
    <lineage>
        <taxon>Bacteria</taxon>
        <taxon>Candidatus Yanofskyibacteriota</taxon>
    </lineage>
</organism>
<evidence type="ECO:0000313" key="6">
    <source>
        <dbReference type="EMBL" id="OGN09414.1"/>
    </source>
</evidence>
<accession>A0A1F8F8C5</accession>
<sequence length="220" mass="24331">MLCVSQLPPNGIFVILIKFMRLSNKKILISIAAAVIGGLVLFANGEKSSETNGTVSSALKEKIYFKEAIDKKAPDFELESISGETVRLSEYLGKNVVLFFNEGSMCYPACWDQIAELGNDSRFDTENIAAFSIVVDSKNQWLGIVSKSPNLSKSKILFDTSRLVSKAYDILYLDSSMHPGSFPGHTYFIIDKEGIIRFTLDDPSMALANDKLIGEIKKLK</sequence>
<dbReference type="PROSITE" id="PS51352">
    <property type="entry name" value="THIOREDOXIN_2"/>
    <property type="match status" value="1"/>
</dbReference>
<dbReference type="SUPFAM" id="SSF52833">
    <property type="entry name" value="Thioredoxin-like"/>
    <property type="match status" value="1"/>
</dbReference>
<dbReference type="Gene3D" id="3.40.30.10">
    <property type="entry name" value="Glutaredoxin"/>
    <property type="match status" value="1"/>
</dbReference>
<evidence type="ECO:0000259" key="5">
    <source>
        <dbReference type="PROSITE" id="PS51352"/>
    </source>
</evidence>
<gene>
    <name evidence="6" type="ORF">A3J46_01255</name>
</gene>
<dbReference type="PANTHER" id="PTHR42852:SF6">
    <property type="entry name" value="THIOL:DISULFIDE INTERCHANGE PROTEIN DSBE"/>
    <property type="match status" value="1"/>
</dbReference>
<keyword evidence="2" id="KW-0201">Cytochrome c-type biogenesis</keyword>
<comment type="subcellular location">
    <subcellularLocation>
        <location evidence="1">Cell envelope</location>
    </subcellularLocation>
</comment>
<keyword evidence="3" id="KW-1015">Disulfide bond</keyword>
<keyword evidence="4" id="KW-0676">Redox-active center</keyword>
<feature type="domain" description="Thioredoxin" evidence="5">
    <location>
        <begin position="67"/>
        <end position="220"/>
    </location>
</feature>